<reference evidence="1" key="1">
    <citation type="submission" date="2020-11" db="EMBL/GenBank/DDBJ databases">
        <authorList>
            <person name="Tran Van P."/>
        </authorList>
    </citation>
    <scope>NUCLEOTIDE SEQUENCE</scope>
</reference>
<evidence type="ECO:0000313" key="1">
    <source>
        <dbReference type="EMBL" id="CAD7233048.1"/>
    </source>
</evidence>
<dbReference type="AlphaFoldDB" id="A0A7R8WQ56"/>
<dbReference type="EMBL" id="OB665556">
    <property type="protein sequence ID" value="CAD7233048.1"/>
    <property type="molecule type" value="Genomic_DNA"/>
</dbReference>
<protein>
    <submittedName>
        <fullName evidence="1">Uncharacterized protein</fullName>
    </submittedName>
</protein>
<proteinExistence type="predicted"/>
<organism evidence="1">
    <name type="scientific">Cyprideis torosa</name>
    <dbReference type="NCBI Taxonomy" id="163714"/>
    <lineage>
        <taxon>Eukaryota</taxon>
        <taxon>Metazoa</taxon>
        <taxon>Ecdysozoa</taxon>
        <taxon>Arthropoda</taxon>
        <taxon>Crustacea</taxon>
        <taxon>Oligostraca</taxon>
        <taxon>Ostracoda</taxon>
        <taxon>Podocopa</taxon>
        <taxon>Podocopida</taxon>
        <taxon>Cytherocopina</taxon>
        <taxon>Cytheroidea</taxon>
        <taxon>Cytherideidae</taxon>
        <taxon>Cyprideis</taxon>
    </lineage>
</organism>
<gene>
    <name evidence="1" type="ORF">CTOB1V02_LOCUS10872</name>
</gene>
<name>A0A7R8WQ56_9CRUS</name>
<accession>A0A7R8WQ56</accession>
<sequence length="207" mass="23380">MSYKQRQIAAQFLFPANAETTADIKSSANSGDGHQSKFPRLPVHPLDCIMFSLAVVSLCLGVSAALPMGEYPYEPKAVVLEEKTIGRAYSDTKVKQDKDSYYYSVVGKDEQDQGNGKEYSDQYRHVSAKIIPKGVIIVDDHYGHKKEIVDYEVPFKAEWGIEQKLPIVQRTEVLKEPVIKVVEELVPYKYEYGAPEPYGPSPYLLHY</sequence>